<gene>
    <name evidence="1" type="ORF">H8S18_11790</name>
</gene>
<accession>A0ABR7EGV6</accession>
<dbReference type="Proteomes" id="UP000606889">
    <property type="component" value="Unassembled WGS sequence"/>
</dbReference>
<evidence type="ECO:0000313" key="1">
    <source>
        <dbReference type="EMBL" id="MBC5649021.1"/>
    </source>
</evidence>
<sequence length="71" mass="7988">MRYIIDRFEEGRAVVELEDGSTVSLPGNALPPEAREGDVISVFVDDTETARRRSKLKARAEKLFHRAATNE</sequence>
<proteinExistence type="predicted"/>
<protein>
    <submittedName>
        <fullName evidence="1">DUF3006 domain-containing protein</fullName>
    </submittedName>
</protein>
<evidence type="ECO:0000313" key="2">
    <source>
        <dbReference type="Proteomes" id="UP000606889"/>
    </source>
</evidence>
<comment type="caution">
    <text evidence="1">The sequence shown here is derived from an EMBL/GenBank/DDBJ whole genome shotgun (WGS) entry which is preliminary data.</text>
</comment>
<organism evidence="1 2">
    <name type="scientific">Christensenella tenuis</name>
    <dbReference type="NCBI Taxonomy" id="2763033"/>
    <lineage>
        <taxon>Bacteria</taxon>
        <taxon>Bacillati</taxon>
        <taxon>Bacillota</taxon>
        <taxon>Clostridia</taxon>
        <taxon>Christensenellales</taxon>
        <taxon>Christensenellaceae</taxon>
        <taxon>Christensenella</taxon>
    </lineage>
</organism>
<dbReference type="RefSeq" id="WP_186858469.1">
    <property type="nucleotide sequence ID" value="NZ_JACOON010000006.1"/>
</dbReference>
<keyword evidence="2" id="KW-1185">Reference proteome</keyword>
<reference evidence="1 2" key="1">
    <citation type="submission" date="2020-08" db="EMBL/GenBank/DDBJ databases">
        <title>Genome public.</title>
        <authorList>
            <person name="Liu C."/>
            <person name="Sun Q."/>
        </authorList>
    </citation>
    <scope>NUCLEOTIDE SEQUENCE [LARGE SCALE GENOMIC DNA]</scope>
    <source>
        <strain evidence="1 2">NSJ-35</strain>
    </source>
</reference>
<dbReference type="EMBL" id="JACOON010000006">
    <property type="protein sequence ID" value="MBC5649021.1"/>
    <property type="molecule type" value="Genomic_DNA"/>
</dbReference>
<dbReference type="InterPro" id="IPR021377">
    <property type="entry name" value="DUF3006"/>
</dbReference>
<name>A0ABR7EGV6_9FIRM</name>
<dbReference type="Pfam" id="PF11213">
    <property type="entry name" value="DUF3006"/>
    <property type="match status" value="1"/>
</dbReference>
<dbReference type="Gene3D" id="6.20.120.50">
    <property type="match status" value="1"/>
</dbReference>